<keyword evidence="1" id="KW-0812">Transmembrane</keyword>
<reference evidence="3" key="2">
    <citation type="submission" date="2021-10" db="EMBL/GenBank/DDBJ databases">
        <title>Phylogenomics reveals ancestral predisposition of the termite-cultivated fungus Termitomyces towards a domesticated lifestyle.</title>
        <authorList>
            <person name="Auxier B."/>
            <person name="Grum-Grzhimaylo A."/>
            <person name="Cardenas M.E."/>
            <person name="Lodge J.D."/>
            <person name="Laessoe T."/>
            <person name="Pedersen O."/>
            <person name="Smith M.E."/>
            <person name="Kuyper T.W."/>
            <person name="Franco-Molano E.A."/>
            <person name="Baroni T.J."/>
            <person name="Aanen D.K."/>
        </authorList>
    </citation>
    <scope>NUCLEOTIDE SEQUENCE</scope>
    <source>
        <strain evidence="3">AP01</strain>
        <tissue evidence="3">Mycelium</tissue>
    </source>
</reference>
<reference evidence="3" key="1">
    <citation type="submission" date="2020-07" db="EMBL/GenBank/DDBJ databases">
        <authorList>
            <person name="Nieuwenhuis M."/>
            <person name="Van De Peppel L.J.J."/>
        </authorList>
    </citation>
    <scope>NUCLEOTIDE SEQUENCE</scope>
    <source>
        <strain evidence="3">AP01</strain>
        <tissue evidence="3">Mycelium</tissue>
    </source>
</reference>
<comment type="caution">
    <text evidence="3">The sequence shown here is derived from an EMBL/GenBank/DDBJ whole genome shotgun (WGS) entry which is preliminary data.</text>
</comment>
<feature type="signal peptide" evidence="2">
    <location>
        <begin position="1"/>
        <end position="20"/>
    </location>
</feature>
<evidence type="ECO:0000313" key="4">
    <source>
        <dbReference type="Proteomes" id="UP000775547"/>
    </source>
</evidence>
<protein>
    <submittedName>
        <fullName evidence="3">Uncharacterized protein</fullName>
    </submittedName>
</protein>
<dbReference type="OrthoDB" id="3233375at2759"/>
<dbReference type="AlphaFoldDB" id="A0A9P7G9W1"/>
<feature type="chain" id="PRO_5040154804" evidence="2">
    <location>
        <begin position="21"/>
        <end position="259"/>
    </location>
</feature>
<keyword evidence="4" id="KW-1185">Reference proteome</keyword>
<evidence type="ECO:0000313" key="3">
    <source>
        <dbReference type="EMBL" id="KAG5643312.1"/>
    </source>
</evidence>
<keyword evidence="1" id="KW-1133">Transmembrane helix</keyword>
<name>A0A9P7G9W1_9AGAR</name>
<proteinExistence type="predicted"/>
<gene>
    <name evidence="3" type="ORF">DXG03_001196</name>
</gene>
<evidence type="ECO:0000256" key="2">
    <source>
        <dbReference type="SAM" id="SignalP"/>
    </source>
</evidence>
<organism evidence="3 4">
    <name type="scientific">Asterophora parasitica</name>
    <dbReference type="NCBI Taxonomy" id="117018"/>
    <lineage>
        <taxon>Eukaryota</taxon>
        <taxon>Fungi</taxon>
        <taxon>Dikarya</taxon>
        <taxon>Basidiomycota</taxon>
        <taxon>Agaricomycotina</taxon>
        <taxon>Agaricomycetes</taxon>
        <taxon>Agaricomycetidae</taxon>
        <taxon>Agaricales</taxon>
        <taxon>Tricholomatineae</taxon>
        <taxon>Lyophyllaceae</taxon>
        <taxon>Asterophora</taxon>
    </lineage>
</organism>
<keyword evidence="1" id="KW-0472">Membrane</keyword>
<feature type="transmembrane region" description="Helical" evidence="1">
    <location>
        <begin position="183"/>
        <end position="210"/>
    </location>
</feature>
<dbReference type="Proteomes" id="UP000775547">
    <property type="component" value="Unassembled WGS sequence"/>
</dbReference>
<keyword evidence="2" id="KW-0732">Signal</keyword>
<accession>A0A9P7G9W1</accession>
<evidence type="ECO:0000256" key="1">
    <source>
        <dbReference type="SAM" id="Phobius"/>
    </source>
</evidence>
<sequence length="259" mass="28298">MKFALLTALAAGATLVQVGASPIRVMVITSSTTNTQDLPANVRFGHAVSAKYNGGNPVATLVRPDGKVKAPCRGARMRQKAIEISNAFRQALGWPQIEAGPTELKPIVPAHAPEPGRVHILPFVGTPNTFVEEGKVPSPYLAHPRPHHGHHGHSRFTQRLRNAPFVERLHVALMALGPWEGRAVAFVLGCGIGVLLRMLWVLAVVSYRFVKGPREDEQNRYTEILVVEEYDDAEEVAPAPPTYTFVDEKADKKVVQEAT</sequence>
<dbReference type="EMBL" id="JABCKV010000121">
    <property type="protein sequence ID" value="KAG5643312.1"/>
    <property type="molecule type" value="Genomic_DNA"/>
</dbReference>